<dbReference type="Proteomes" id="UP000435112">
    <property type="component" value="Unassembled WGS sequence"/>
</dbReference>
<evidence type="ECO:0000313" key="3">
    <source>
        <dbReference type="Proteomes" id="UP000429607"/>
    </source>
</evidence>
<accession>A0A6A3NW71</accession>
<comment type="caution">
    <text evidence="2">The sequence shown here is derived from an EMBL/GenBank/DDBJ whole genome shotgun (WGS) entry which is preliminary data.</text>
</comment>
<protein>
    <submittedName>
        <fullName evidence="2">Uncharacterized protein</fullName>
    </submittedName>
</protein>
<sequence length="146" mass="16293">MCVLEPEKWIKISTVVEELARLANLSTSQAMELADISTPGAVSWEAVPDVIAAAQGLLKALHCDVNEPGRMILQYTSLWERLEQLRRQIDVNERDDIDRCHAAFCSLVAASHVSTRKLKGMKGCIISLAETTMRYFALQQMLESTT</sequence>
<organism evidence="2 3">
    <name type="scientific">Phytophthora rubi</name>
    <dbReference type="NCBI Taxonomy" id="129364"/>
    <lineage>
        <taxon>Eukaryota</taxon>
        <taxon>Sar</taxon>
        <taxon>Stramenopiles</taxon>
        <taxon>Oomycota</taxon>
        <taxon>Peronosporomycetes</taxon>
        <taxon>Peronosporales</taxon>
        <taxon>Peronosporaceae</taxon>
        <taxon>Phytophthora</taxon>
    </lineage>
</organism>
<evidence type="ECO:0000313" key="1">
    <source>
        <dbReference type="EMBL" id="KAE9043086.1"/>
    </source>
</evidence>
<proteinExistence type="predicted"/>
<dbReference type="EMBL" id="QXFU01000131">
    <property type="protein sequence ID" value="KAE9043086.1"/>
    <property type="molecule type" value="Genomic_DNA"/>
</dbReference>
<dbReference type="OrthoDB" id="89553at2759"/>
<evidence type="ECO:0000313" key="4">
    <source>
        <dbReference type="Proteomes" id="UP000435112"/>
    </source>
</evidence>
<reference evidence="3 4" key="1">
    <citation type="submission" date="2018-09" db="EMBL/GenBank/DDBJ databases">
        <title>Genomic investigation of the strawberry pathogen Phytophthora fragariae indicates pathogenicity is determined by transcriptional variation in three key races.</title>
        <authorList>
            <person name="Adams T.M."/>
            <person name="Armitage A.D."/>
            <person name="Sobczyk M.K."/>
            <person name="Bates H.J."/>
            <person name="Dunwell J.M."/>
            <person name="Nellist C.F."/>
            <person name="Harrison R.J."/>
        </authorList>
    </citation>
    <scope>NUCLEOTIDE SEQUENCE [LARGE SCALE GENOMIC DNA]</scope>
    <source>
        <strain evidence="2 3">SCRP249</strain>
        <strain evidence="1 4">SCRP324</strain>
    </source>
</reference>
<gene>
    <name evidence="2" type="ORF">PR001_g2991</name>
    <name evidence="1" type="ORF">PR002_g3539</name>
</gene>
<dbReference type="AlphaFoldDB" id="A0A6A3NW71"/>
<evidence type="ECO:0000313" key="2">
    <source>
        <dbReference type="EMBL" id="KAE9049805.1"/>
    </source>
</evidence>
<dbReference type="EMBL" id="QXFV01000108">
    <property type="protein sequence ID" value="KAE9049805.1"/>
    <property type="molecule type" value="Genomic_DNA"/>
</dbReference>
<name>A0A6A3NW71_9STRA</name>
<dbReference type="Proteomes" id="UP000429607">
    <property type="component" value="Unassembled WGS sequence"/>
</dbReference>